<feature type="domain" description="3-dehydroquinate synthase C-terminal" evidence="13">
    <location>
        <begin position="178"/>
        <end position="321"/>
    </location>
</feature>
<dbReference type="NCBIfam" id="TIGR01357">
    <property type="entry name" value="aroB"/>
    <property type="match status" value="1"/>
</dbReference>
<evidence type="ECO:0000259" key="13">
    <source>
        <dbReference type="Pfam" id="PF24621"/>
    </source>
</evidence>
<evidence type="ECO:0000256" key="1">
    <source>
        <dbReference type="ARBA" id="ARBA00001911"/>
    </source>
</evidence>
<keyword evidence="16" id="KW-1185">Reference proteome</keyword>
<evidence type="ECO:0000256" key="4">
    <source>
        <dbReference type="ARBA" id="ARBA00003485"/>
    </source>
</evidence>
<proteinExistence type="predicted"/>
<dbReference type="PANTHER" id="PTHR43622:SF1">
    <property type="entry name" value="3-DEHYDROQUINATE SYNTHASE"/>
    <property type="match status" value="1"/>
</dbReference>
<organism evidence="15 17">
    <name type="scientific">Capnocytophaga haemolytica</name>
    <dbReference type="NCBI Taxonomy" id="45243"/>
    <lineage>
        <taxon>Bacteria</taxon>
        <taxon>Pseudomonadati</taxon>
        <taxon>Bacteroidota</taxon>
        <taxon>Flavobacteriia</taxon>
        <taxon>Flavobacteriales</taxon>
        <taxon>Flavobacteriaceae</taxon>
        <taxon>Capnocytophaga</taxon>
    </lineage>
</organism>
<dbReference type="RefSeq" id="WP_066428782.1">
    <property type="nucleotide sequence ID" value="NZ_CP014227.1"/>
</dbReference>
<dbReference type="GO" id="GO:0000166">
    <property type="term" value="F:nucleotide binding"/>
    <property type="evidence" value="ECO:0007669"/>
    <property type="project" value="UniProtKB-KW"/>
</dbReference>
<keyword evidence="8" id="KW-0520">NAD</keyword>
<comment type="cofactor">
    <cofactor evidence="1">
        <name>NAD(+)</name>
        <dbReference type="ChEBI" id="CHEBI:57540"/>
    </cofactor>
</comment>
<evidence type="ECO:0000259" key="12">
    <source>
        <dbReference type="Pfam" id="PF01761"/>
    </source>
</evidence>
<reference evidence="14 16" key="1">
    <citation type="submission" date="2016-02" db="EMBL/GenBank/DDBJ databases">
        <authorList>
            <person name="Holder M.E."/>
            <person name="Ajami N.J."/>
            <person name="Petrosino J.F."/>
        </authorList>
    </citation>
    <scope>NUCLEOTIDE SEQUENCE [LARGE SCALE GENOMIC DNA]</scope>
    <source>
        <strain evidence="14 16">CCUG 32990</strain>
    </source>
</reference>
<dbReference type="CDD" id="cd08195">
    <property type="entry name" value="DHQS"/>
    <property type="match status" value="1"/>
</dbReference>
<feature type="domain" description="3-dehydroquinate synthase N-terminal" evidence="12">
    <location>
        <begin position="64"/>
        <end position="176"/>
    </location>
</feature>
<comment type="function">
    <text evidence="4">Catalyzes the conversion of 3-deoxy-D-arabino-heptulosonate 7-phosphate (DAHP) to dehydroquinate (DHQ).</text>
</comment>
<evidence type="ECO:0000256" key="5">
    <source>
        <dbReference type="ARBA" id="ARBA00022723"/>
    </source>
</evidence>
<evidence type="ECO:0000256" key="7">
    <source>
        <dbReference type="ARBA" id="ARBA00022833"/>
    </source>
</evidence>
<comment type="cofactor">
    <cofactor evidence="3">
        <name>Zn(2+)</name>
        <dbReference type="ChEBI" id="CHEBI:29105"/>
    </cofactor>
</comment>
<dbReference type="InterPro" id="IPR050071">
    <property type="entry name" value="Dehydroquinate_synthase"/>
</dbReference>
<comment type="cofactor">
    <cofactor evidence="2">
        <name>Co(2+)</name>
        <dbReference type="ChEBI" id="CHEBI:48828"/>
    </cofactor>
</comment>
<dbReference type="Proteomes" id="UP000215539">
    <property type="component" value="Chromosome 1"/>
</dbReference>
<dbReference type="InterPro" id="IPR030963">
    <property type="entry name" value="DHQ_synth_fam"/>
</dbReference>
<dbReference type="Pfam" id="PF01761">
    <property type="entry name" value="DHQ_synthase"/>
    <property type="match status" value="1"/>
</dbReference>
<evidence type="ECO:0000313" key="14">
    <source>
        <dbReference type="EMBL" id="AMD84887.1"/>
    </source>
</evidence>
<evidence type="ECO:0000256" key="9">
    <source>
        <dbReference type="ARBA" id="ARBA00023239"/>
    </source>
</evidence>
<keyword evidence="6" id="KW-0547">Nucleotide-binding</keyword>
<evidence type="ECO:0000256" key="10">
    <source>
        <dbReference type="ARBA" id="ARBA00023285"/>
    </source>
</evidence>
<evidence type="ECO:0000256" key="8">
    <source>
        <dbReference type="ARBA" id="ARBA00023027"/>
    </source>
</evidence>
<dbReference type="Gene3D" id="1.20.1090.10">
    <property type="entry name" value="Dehydroquinate synthase-like - alpha domain"/>
    <property type="match status" value="1"/>
</dbReference>
<dbReference type="InterPro" id="IPR056179">
    <property type="entry name" value="DHQS_C"/>
</dbReference>
<dbReference type="GO" id="GO:0009073">
    <property type="term" value="P:aromatic amino acid family biosynthetic process"/>
    <property type="evidence" value="ECO:0007669"/>
    <property type="project" value="InterPro"/>
</dbReference>
<dbReference type="GO" id="GO:0009423">
    <property type="term" value="P:chorismate biosynthetic process"/>
    <property type="evidence" value="ECO:0007669"/>
    <property type="project" value="UniProtKB-UniRule"/>
</dbReference>
<dbReference type="InterPro" id="IPR030960">
    <property type="entry name" value="DHQS/DOIS_N"/>
</dbReference>
<accession>A0AAX2GYX9</accession>
<dbReference type="AlphaFoldDB" id="A0AAX2GYX9"/>
<reference evidence="15 17" key="2">
    <citation type="submission" date="2017-06" db="EMBL/GenBank/DDBJ databases">
        <authorList>
            <consortium name="Pathogen Informatics"/>
        </authorList>
    </citation>
    <scope>NUCLEOTIDE SEQUENCE [LARGE SCALE GENOMIC DNA]</scope>
    <source>
        <strain evidence="15 17">NCTC12947</strain>
    </source>
</reference>
<dbReference type="EC" id="4.2.3.4" evidence="11"/>
<dbReference type="SUPFAM" id="SSF56796">
    <property type="entry name" value="Dehydroquinate synthase-like"/>
    <property type="match status" value="1"/>
</dbReference>
<dbReference type="KEGG" id="chg:AXF12_04760"/>
<evidence type="ECO:0000256" key="6">
    <source>
        <dbReference type="ARBA" id="ARBA00022741"/>
    </source>
</evidence>
<evidence type="ECO:0000256" key="2">
    <source>
        <dbReference type="ARBA" id="ARBA00001941"/>
    </source>
</evidence>
<keyword evidence="5" id="KW-0479">Metal-binding</keyword>
<dbReference type="Gene3D" id="3.40.50.1970">
    <property type="match status" value="1"/>
</dbReference>
<dbReference type="FunFam" id="3.40.50.1970:FF:000007">
    <property type="entry name" value="Pentafunctional AROM polypeptide"/>
    <property type="match status" value="1"/>
</dbReference>
<dbReference type="PIRSF" id="PIRSF001455">
    <property type="entry name" value="DHQ_synth"/>
    <property type="match status" value="1"/>
</dbReference>
<dbReference type="Pfam" id="PF24621">
    <property type="entry name" value="DHQS_C"/>
    <property type="match status" value="1"/>
</dbReference>
<evidence type="ECO:0000256" key="3">
    <source>
        <dbReference type="ARBA" id="ARBA00001947"/>
    </source>
</evidence>
<evidence type="ECO:0000313" key="15">
    <source>
        <dbReference type="EMBL" id="SNV06647.1"/>
    </source>
</evidence>
<evidence type="ECO:0000313" key="17">
    <source>
        <dbReference type="Proteomes" id="UP000215539"/>
    </source>
</evidence>
<dbReference type="EMBL" id="LT906449">
    <property type="protein sequence ID" value="SNV06647.1"/>
    <property type="molecule type" value="Genomic_DNA"/>
</dbReference>
<gene>
    <name evidence="15" type="primary">aroB</name>
    <name evidence="14" type="ORF">AXF12_04760</name>
    <name evidence="15" type="ORF">SAMEA44541418_00779</name>
</gene>
<dbReference type="EMBL" id="CP014227">
    <property type="protein sequence ID" value="AMD84887.1"/>
    <property type="molecule type" value="Genomic_DNA"/>
</dbReference>
<dbReference type="GO" id="GO:0005737">
    <property type="term" value="C:cytoplasm"/>
    <property type="evidence" value="ECO:0007669"/>
    <property type="project" value="InterPro"/>
</dbReference>
<sequence>MMLNPIESLGYSVYFNEQGADFLHQLLAEKNYSKLFLLVDSHTAEACMPTFLQLLETNIPIEIIEIEAGEEHKNLDTCTQVWYALSELGADRHSVLINLGGGVVTDLSGFVASTFMRGIDFVNIPTSLLAMVDASVGGKTGVDLGSLKNQVGVINSPKGVIIDTQYLATLSREEFRSGLAEMFKHGLIASQAYWQQMCSLKDLDITDLDRLIYESVVIKNQIVMQDPREGGLRKTLNFGHTLGHAIESYCLQSSHRRRLLHGEAVAIGMQLACELSVALTGFPRKDCDSVNTTLRFYFPQEKFTSEEVGEIIQLLRFDKKNSHGEVRFVLLEGIGRSKTDCIVPEALIYQVFQTL</sequence>
<protein>
    <recommendedName>
        <fullName evidence="11">3-dehydroquinate synthase</fullName>
        <ecNumber evidence="11">4.2.3.4</ecNumber>
    </recommendedName>
</protein>
<keyword evidence="9 15" id="KW-0456">Lyase</keyword>
<dbReference type="GO" id="GO:0046872">
    <property type="term" value="F:metal ion binding"/>
    <property type="evidence" value="ECO:0007669"/>
    <property type="project" value="UniProtKB-KW"/>
</dbReference>
<dbReference type="Proteomes" id="UP000065822">
    <property type="component" value="Chromosome"/>
</dbReference>
<name>A0AAX2GYX9_9FLAO</name>
<keyword evidence="10" id="KW-0170">Cobalt</keyword>
<evidence type="ECO:0000256" key="11">
    <source>
        <dbReference type="NCBIfam" id="TIGR01357"/>
    </source>
</evidence>
<dbReference type="InterPro" id="IPR016037">
    <property type="entry name" value="DHQ_synth_AroB"/>
</dbReference>
<keyword evidence="7" id="KW-0862">Zinc</keyword>
<dbReference type="GO" id="GO:0003856">
    <property type="term" value="F:3-dehydroquinate synthase activity"/>
    <property type="evidence" value="ECO:0007669"/>
    <property type="project" value="UniProtKB-UniRule"/>
</dbReference>
<evidence type="ECO:0000313" key="16">
    <source>
        <dbReference type="Proteomes" id="UP000065822"/>
    </source>
</evidence>
<dbReference type="PANTHER" id="PTHR43622">
    <property type="entry name" value="3-DEHYDROQUINATE SYNTHASE"/>
    <property type="match status" value="1"/>
</dbReference>